<reference evidence="1 2" key="1">
    <citation type="submission" date="2014-04" db="EMBL/GenBank/DDBJ databases">
        <authorList>
            <consortium name="DOE Joint Genome Institute"/>
            <person name="Kuo A."/>
            <person name="Kohler A."/>
            <person name="Costa M.D."/>
            <person name="Nagy L.G."/>
            <person name="Floudas D."/>
            <person name="Copeland A."/>
            <person name="Barry K.W."/>
            <person name="Cichocki N."/>
            <person name="Veneault-Fourrey C."/>
            <person name="LaButti K."/>
            <person name="Lindquist E.A."/>
            <person name="Lipzen A."/>
            <person name="Lundell T."/>
            <person name="Morin E."/>
            <person name="Murat C."/>
            <person name="Sun H."/>
            <person name="Tunlid A."/>
            <person name="Henrissat B."/>
            <person name="Grigoriev I.V."/>
            <person name="Hibbett D.S."/>
            <person name="Martin F."/>
            <person name="Nordberg H.P."/>
            <person name="Cantor M.N."/>
            <person name="Hua S.X."/>
        </authorList>
    </citation>
    <scope>NUCLEOTIDE SEQUENCE [LARGE SCALE GENOMIC DNA]</scope>
    <source>
        <strain evidence="1 2">441</strain>
    </source>
</reference>
<protein>
    <submittedName>
        <fullName evidence="1">Uncharacterized protein</fullName>
    </submittedName>
</protein>
<keyword evidence="2" id="KW-1185">Reference proteome</keyword>
<dbReference type="Proteomes" id="UP000054018">
    <property type="component" value="Unassembled WGS sequence"/>
</dbReference>
<evidence type="ECO:0000313" key="2">
    <source>
        <dbReference type="Proteomes" id="UP000054018"/>
    </source>
</evidence>
<dbReference type="AlphaFoldDB" id="A0A0C9ZLQ6"/>
<sequence>MVRTRYAKIDIEFFSRLSTRLNSVQSWVSQAYYPEGRPSTDRIVQWELAQVRDGISGNDVTHLTTERREAGVWRRRLDSVA</sequence>
<proteinExistence type="predicted"/>
<evidence type="ECO:0000313" key="1">
    <source>
        <dbReference type="EMBL" id="KIK20793.1"/>
    </source>
</evidence>
<name>A0A0C9ZLQ6_9AGAM</name>
<reference evidence="2" key="2">
    <citation type="submission" date="2015-01" db="EMBL/GenBank/DDBJ databases">
        <title>Evolutionary Origins and Diversification of the Mycorrhizal Mutualists.</title>
        <authorList>
            <consortium name="DOE Joint Genome Institute"/>
            <consortium name="Mycorrhizal Genomics Consortium"/>
            <person name="Kohler A."/>
            <person name="Kuo A."/>
            <person name="Nagy L.G."/>
            <person name="Floudas D."/>
            <person name="Copeland A."/>
            <person name="Barry K.W."/>
            <person name="Cichocki N."/>
            <person name="Veneault-Fourrey C."/>
            <person name="LaButti K."/>
            <person name="Lindquist E.A."/>
            <person name="Lipzen A."/>
            <person name="Lundell T."/>
            <person name="Morin E."/>
            <person name="Murat C."/>
            <person name="Riley R."/>
            <person name="Ohm R."/>
            <person name="Sun H."/>
            <person name="Tunlid A."/>
            <person name="Henrissat B."/>
            <person name="Grigoriev I.V."/>
            <person name="Hibbett D.S."/>
            <person name="Martin F."/>
        </authorList>
    </citation>
    <scope>NUCLEOTIDE SEQUENCE [LARGE SCALE GENOMIC DNA]</scope>
    <source>
        <strain evidence="2">441</strain>
    </source>
</reference>
<dbReference type="EMBL" id="KN833759">
    <property type="protein sequence ID" value="KIK20793.1"/>
    <property type="molecule type" value="Genomic_DNA"/>
</dbReference>
<gene>
    <name evidence="1" type="ORF">PISMIDRAFT_573077</name>
</gene>
<organism evidence="1 2">
    <name type="scientific">Pisolithus microcarpus 441</name>
    <dbReference type="NCBI Taxonomy" id="765257"/>
    <lineage>
        <taxon>Eukaryota</taxon>
        <taxon>Fungi</taxon>
        <taxon>Dikarya</taxon>
        <taxon>Basidiomycota</taxon>
        <taxon>Agaricomycotina</taxon>
        <taxon>Agaricomycetes</taxon>
        <taxon>Agaricomycetidae</taxon>
        <taxon>Boletales</taxon>
        <taxon>Sclerodermatineae</taxon>
        <taxon>Pisolithaceae</taxon>
        <taxon>Pisolithus</taxon>
    </lineage>
</organism>
<dbReference type="HOGENOM" id="CLU_2574797_0_0_1"/>
<accession>A0A0C9ZLQ6</accession>